<dbReference type="Pfam" id="PF00651">
    <property type="entry name" value="BTB"/>
    <property type="match status" value="1"/>
</dbReference>
<dbReference type="SUPFAM" id="SSF54695">
    <property type="entry name" value="POZ domain"/>
    <property type="match status" value="1"/>
</dbReference>
<dbReference type="InterPro" id="IPR000210">
    <property type="entry name" value="BTB/POZ_dom"/>
</dbReference>
<dbReference type="PROSITE" id="PS50097">
    <property type="entry name" value="BTB"/>
    <property type="match status" value="1"/>
</dbReference>
<dbReference type="Gene3D" id="3.30.710.10">
    <property type="entry name" value="Potassium Channel Kv1.1, Chain A"/>
    <property type="match status" value="1"/>
</dbReference>
<dbReference type="OrthoDB" id="3220652at2759"/>
<protein>
    <recommendedName>
        <fullName evidence="1">BTB domain-containing protein</fullName>
    </recommendedName>
</protein>
<keyword evidence="3" id="KW-1185">Reference proteome</keyword>
<reference evidence="2 3" key="1">
    <citation type="submission" date="2018-06" db="EMBL/GenBank/DDBJ databases">
        <title>A transcriptomic atlas of mushroom development highlights an independent origin of complex multicellularity.</title>
        <authorList>
            <consortium name="DOE Joint Genome Institute"/>
            <person name="Krizsan K."/>
            <person name="Almasi E."/>
            <person name="Merenyi Z."/>
            <person name="Sahu N."/>
            <person name="Viragh M."/>
            <person name="Koszo T."/>
            <person name="Mondo S."/>
            <person name="Kiss B."/>
            <person name="Balint B."/>
            <person name="Kues U."/>
            <person name="Barry K."/>
            <person name="Hegedus J.C."/>
            <person name="Henrissat B."/>
            <person name="Johnson J."/>
            <person name="Lipzen A."/>
            <person name="Ohm R."/>
            <person name="Nagy I."/>
            <person name="Pangilinan J."/>
            <person name="Yan J."/>
            <person name="Xiong Y."/>
            <person name="Grigoriev I.V."/>
            <person name="Hibbett D.S."/>
            <person name="Nagy L.G."/>
        </authorList>
    </citation>
    <scope>NUCLEOTIDE SEQUENCE [LARGE SCALE GENOMIC DNA]</scope>
    <source>
        <strain evidence="2 3">SZMC22713</strain>
    </source>
</reference>
<gene>
    <name evidence="2" type="ORF">BD410DRAFT_735751</name>
</gene>
<sequence length="357" mass="40890">MRKSKVPPSHTPSPHITRPTTPIEGLADFWFSDGNLVLVADGIHFKVHRGVLARQSEVFRDILSIPQPADVTLIDGCNVVELYDSPLDVMYLLRALYDGLYFKRTQKEDFHAFTAILRLSTKYFIESLRQLCMSRLQTDWPSTLSGWDMREREATDEKGRYNPRDHLPHPIVLIKFAKEMGLRHLIPSAMYDLCRYGPSKVVSGELTHVEEFEGQLVFNQVLLSTEDLYRVLIGREAAQRAVAQFILEELTEREISPDCHNKHREGGRVCQESFYFIMLNTLRSVGGIACGRDGDPLYTLTQAAEMLSREDFSDGVRLCSLNICAACRLDFVRCVDRARQEVWERIPGWFGMDGFDH</sequence>
<organism evidence="2 3">
    <name type="scientific">Rickenella mellea</name>
    <dbReference type="NCBI Taxonomy" id="50990"/>
    <lineage>
        <taxon>Eukaryota</taxon>
        <taxon>Fungi</taxon>
        <taxon>Dikarya</taxon>
        <taxon>Basidiomycota</taxon>
        <taxon>Agaricomycotina</taxon>
        <taxon>Agaricomycetes</taxon>
        <taxon>Hymenochaetales</taxon>
        <taxon>Rickenellaceae</taxon>
        <taxon>Rickenella</taxon>
    </lineage>
</organism>
<dbReference type="AlphaFoldDB" id="A0A4R5XFV2"/>
<dbReference type="VEuPathDB" id="FungiDB:BD410DRAFT_735751"/>
<proteinExistence type="predicted"/>
<evidence type="ECO:0000259" key="1">
    <source>
        <dbReference type="PROSITE" id="PS50097"/>
    </source>
</evidence>
<dbReference type="EMBL" id="ML170156">
    <property type="protein sequence ID" value="TDL29017.1"/>
    <property type="molecule type" value="Genomic_DNA"/>
</dbReference>
<dbReference type="SMART" id="SM00225">
    <property type="entry name" value="BTB"/>
    <property type="match status" value="1"/>
</dbReference>
<dbReference type="InterPro" id="IPR011333">
    <property type="entry name" value="SKP1/BTB/POZ_sf"/>
</dbReference>
<accession>A0A4R5XFV2</accession>
<dbReference type="STRING" id="50990.A0A4R5XFV2"/>
<evidence type="ECO:0000313" key="3">
    <source>
        <dbReference type="Proteomes" id="UP000294933"/>
    </source>
</evidence>
<dbReference type="Proteomes" id="UP000294933">
    <property type="component" value="Unassembled WGS sequence"/>
</dbReference>
<feature type="domain" description="BTB" evidence="1">
    <location>
        <begin position="34"/>
        <end position="99"/>
    </location>
</feature>
<evidence type="ECO:0000313" key="2">
    <source>
        <dbReference type="EMBL" id="TDL29017.1"/>
    </source>
</evidence>
<name>A0A4R5XFV2_9AGAM</name>